<dbReference type="EMBL" id="JARGYT010000052">
    <property type="protein sequence ID" value="MDZ5762462.1"/>
    <property type="molecule type" value="Genomic_DNA"/>
</dbReference>
<accession>A0ABU5L8L6</accession>
<organism evidence="1 2">
    <name type="scientific">Candidatus Cyrtobacter comes</name>
    <dbReference type="NCBI Taxonomy" id="675776"/>
    <lineage>
        <taxon>Bacteria</taxon>
        <taxon>Pseudomonadati</taxon>
        <taxon>Pseudomonadota</taxon>
        <taxon>Alphaproteobacteria</taxon>
        <taxon>Rickettsiales</taxon>
        <taxon>Candidatus Midichloriaceae</taxon>
        <taxon>Candidatus Cyrtobacter</taxon>
    </lineage>
</organism>
<reference evidence="1 2" key="1">
    <citation type="submission" date="2023-02" db="EMBL/GenBank/DDBJ databases">
        <title>Host association and intracellularity evolved multiple times independently in the Rickettsiales.</title>
        <authorList>
            <person name="Castelli M."/>
            <person name="Nardi T."/>
            <person name="Gammuto L."/>
            <person name="Bellinzona G."/>
            <person name="Sabaneyeva E."/>
            <person name="Potekhin A."/>
            <person name="Serra V."/>
            <person name="Petroni G."/>
            <person name="Sassera D."/>
        </authorList>
    </citation>
    <scope>NUCLEOTIDE SEQUENCE [LARGE SCALE GENOMIC DNA]</scope>
    <source>
        <strain evidence="1 2">BOD18</strain>
    </source>
</reference>
<sequence>MNNTTEKQFDVYIYTRGLAPFKQNPNIPQHAFILIKDRDEGEPICMWACC</sequence>
<dbReference type="Proteomes" id="UP001293791">
    <property type="component" value="Unassembled WGS sequence"/>
</dbReference>
<proteinExistence type="predicted"/>
<name>A0ABU5L8L6_9RICK</name>
<gene>
    <name evidence="1" type="ORF">Cyrtocomes_00846</name>
</gene>
<keyword evidence="2" id="KW-1185">Reference proteome</keyword>
<comment type="caution">
    <text evidence="1">The sequence shown here is derived from an EMBL/GenBank/DDBJ whole genome shotgun (WGS) entry which is preliminary data.</text>
</comment>
<protein>
    <submittedName>
        <fullName evidence="1">Uncharacterized protein</fullName>
    </submittedName>
</protein>
<evidence type="ECO:0000313" key="1">
    <source>
        <dbReference type="EMBL" id="MDZ5762462.1"/>
    </source>
</evidence>
<evidence type="ECO:0000313" key="2">
    <source>
        <dbReference type="Proteomes" id="UP001293791"/>
    </source>
</evidence>